<keyword evidence="1" id="KW-0808">Transferase</keyword>
<name>A0ABT3Y9X8_9HYPH</name>
<keyword evidence="5" id="KW-1185">Reference proteome</keyword>
<keyword evidence="2" id="KW-0012">Acyltransferase</keyword>
<dbReference type="InterPro" id="IPR050832">
    <property type="entry name" value="Bact_Acetyltransf"/>
</dbReference>
<reference evidence="4" key="1">
    <citation type="submission" date="2022-10" db="EMBL/GenBank/DDBJ databases">
        <title>Hoeflea sp. J2-29, isolated from marine algae.</title>
        <authorList>
            <person name="Kristyanto S."/>
            <person name="Kim J.M."/>
            <person name="Jeon C.O."/>
        </authorList>
    </citation>
    <scope>NUCLEOTIDE SEQUENCE</scope>
    <source>
        <strain evidence="4">J2-29</strain>
    </source>
</reference>
<protein>
    <submittedName>
        <fullName evidence="4">GNAT family N-acetyltransferase</fullName>
    </submittedName>
</protein>
<comment type="caution">
    <text evidence="4">The sequence shown here is derived from an EMBL/GenBank/DDBJ whole genome shotgun (WGS) entry which is preliminary data.</text>
</comment>
<evidence type="ECO:0000313" key="4">
    <source>
        <dbReference type="EMBL" id="MCY0092675.1"/>
    </source>
</evidence>
<dbReference type="Pfam" id="PF00583">
    <property type="entry name" value="Acetyltransf_1"/>
    <property type="match status" value="1"/>
</dbReference>
<evidence type="ECO:0000256" key="1">
    <source>
        <dbReference type="ARBA" id="ARBA00022679"/>
    </source>
</evidence>
<dbReference type="Gene3D" id="3.40.630.30">
    <property type="match status" value="1"/>
</dbReference>
<dbReference type="SUPFAM" id="SSF55729">
    <property type="entry name" value="Acyl-CoA N-acyltransferases (Nat)"/>
    <property type="match status" value="1"/>
</dbReference>
<feature type="domain" description="N-acetyltransferase" evidence="3">
    <location>
        <begin position="3"/>
        <end position="172"/>
    </location>
</feature>
<dbReference type="InterPro" id="IPR016181">
    <property type="entry name" value="Acyl_CoA_acyltransferase"/>
</dbReference>
<proteinExistence type="predicted"/>
<accession>A0ABT3Y9X8</accession>
<dbReference type="RefSeq" id="WP_267610646.1">
    <property type="nucleotide sequence ID" value="NZ_JAOVZQ010000001.1"/>
</dbReference>
<evidence type="ECO:0000259" key="3">
    <source>
        <dbReference type="PROSITE" id="PS51186"/>
    </source>
</evidence>
<evidence type="ECO:0000313" key="5">
    <source>
        <dbReference type="Proteomes" id="UP001081283"/>
    </source>
</evidence>
<gene>
    <name evidence="4" type="ORF">OEG82_01250</name>
</gene>
<sequence>MSIAIDGYRPGALAGVVGLHMDYYAQAWDFGVKFETKLASELSDFLARFDPERDLFVTAWRGDTLVGSISMDVSGGGADGAHLRWFVVSGAARGSGLGKQLMSLAIDHADRVASGRVWLTTFAGLEAARALYERHGFGLRSQSDADQWHGGVREQLFVRPPPAEALMEKSIP</sequence>
<dbReference type="PANTHER" id="PTHR43877">
    <property type="entry name" value="AMINOALKYLPHOSPHONATE N-ACETYLTRANSFERASE-RELATED-RELATED"/>
    <property type="match status" value="1"/>
</dbReference>
<organism evidence="4 5">
    <name type="scientific">Hoeflea ulvae</name>
    <dbReference type="NCBI Taxonomy" id="2983764"/>
    <lineage>
        <taxon>Bacteria</taxon>
        <taxon>Pseudomonadati</taxon>
        <taxon>Pseudomonadota</taxon>
        <taxon>Alphaproteobacteria</taxon>
        <taxon>Hyphomicrobiales</taxon>
        <taxon>Rhizobiaceae</taxon>
        <taxon>Hoeflea</taxon>
    </lineage>
</organism>
<dbReference type="EMBL" id="JAOVZQ010000001">
    <property type="protein sequence ID" value="MCY0092675.1"/>
    <property type="molecule type" value="Genomic_DNA"/>
</dbReference>
<dbReference type="Proteomes" id="UP001081283">
    <property type="component" value="Unassembled WGS sequence"/>
</dbReference>
<dbReference type="PROSITE" id="PS51186">
    <property type="entry name" value="GNAT"/>
    <property type="match status" value="1"/>
</dbReference>
<evidence type="ECO:0000256" key="2">
    <source>
        <dbReference type="ARBA" id="ARBA00023315"/>
    </source>
</evidence>
<dbReference type="CDD" id="cd04301">
    <property type="entry name" value="NAT_SF"/>
    <property type="match status" value="1"/>
</dbReference>
<dbReference type="InterPro" id="IPR000182">
    <property type="entry name" value="GNAT_dom"/>
</dbReference>